<comment type="caution">
    <text evidence="2">The sequence shown here is derived from an EMBL/GenBank/DDBJ whole genome shotgun (WGS) entry which is preliminary data.</text>
</comment>
<dbReference type="Proteomes" id="UP000243975">
    <property type="component" value="Unassembled WGS sequence"/>
</dbReference>
<proteinExistence type="predicted"/>
<feature type="region of interest" description="Disordered" evidence="1">
    <location>
        <begin position="1"/>
        <end position="44"/>
    </location>
</feature>
<keyword evidence="3" id="KW-1185">Reference proteome</keyword>
<feature type="compositionally biased region" description="Low complexity" evidence="1">
    <location>
        <begin position="11"/>
        <end position="25"/>
    </location>
</feature>
<evidence type="ECO:0000313" key="3">
    <source>
        <dbReference type="Proteomes" id="UP000243975"/>
    </source>
</evidence>
<accession>A0A103V6L9</accession>
<reference evidence="2 3" key="1">
    <citation type="journal article" date="2016" name="Sci. Rep.">
        <title>The genome sequence of the outbreeding globe artichoke constructed de novo incorporating a phase-aware low-pass sequencing strategy of F1 progeny.</title>
        <authorList>
            <person name="Scaglione D."/>
            <person name="Reyes-Chin-Wo S."/>
            <person name="Acquadro A."/>
            <person name="Froenicke L."/>
            <person name="Portis E."/>
            <person name="Beitel C."/>
            <person name="Tirone M."/>
            <person name="Mauro R."/>
            <person name="Lo Monaco A."/>
            <person name="Mauromicale G."/>
            <person name="Faccioli P."/>
            <person name="Cattivelli L."/>
            <person name="Rieseberg L."/>
            <person name="Michelmore R."/>
            <person name="Lanteri S."/>
        </authorList>
    </citation>
    <scope>NUCLEOTIDE SEQUENCE [LARGE SCALE GENOMIC DNA]</scope>
    <source>
        <strain evidence="2">2C</strain>
    </source>
</reference>
<protein>
    <submittedName>
        <fullName evidence="2">Uncharacterized protein</fullName>
    </submittedName>
</protein>
<dbReference type="AlphaFoldDB" id="A0A103V6L9"/>
<name>A0A103V6L9_CYNCS</name>
<organism evidence="2 3">
    <name type="scientific">Cynara cardunculus var. scolymus</name>
    <name type="common">Globe artichoke</name>
    <name type="synonym">Cynara scolymus</name>
    <dbReference type="NCBI Taxonomy" id="59895"/>
    <lineage>
        <taxon>Eukaryota</taxon>
        <taxon>Viridiplantae</taxon>
        <taxon>Streptophyta</taxon>
        <taxon>Embryophyta</taxon>
        <taxon>Tracheophyta</taxon>
        <taxon>Spermatophyta</taxon>
        <taxon>Magnoliopsida</taxon>
        <taxon>eudicotyledons</taxon>
        <taxon>Gunneridae</taxon>
        <taxon>Pentapetalae</taxon>
        <taxon>asterids</taxon>
        <taxon>campanulids</taxon>
        <taxon>Asterales</taxon>
        <taxon>Asteraceae</taxon>
        <taxon>Carduoideae</taxon>
        <taxon>Cardueae</taxon>
        <taxon>Carduinae</taxon>
        <taxon>Cynara</taxon>
    </lineage>
</organism>
<gene>
    <name evidence="2" type="ORF">Ccrd_025722</name>
</gene>
<evidence type="ECO:0000313" key="2">
    <source>
        <dbReference type="EMBL" id="KVH48443.1"/>
    </source>
</evidence>
<dbReference type="EMBL" id="LEKV01006791">
    <property type="protein sequence ID" value="KVH48443.1"/>
    <property type="molecule type" value="Genomic_DNA"/>
</dbReference>
<evidence type="ECO:0000256" key="1">
    <source>
        <dbReference type="SAM" id="MobiDB-lite"/>
    </source>
</evidence>
<dbReference type="Gramene" id="KVH48443">
    <property type="protein sequence ID" value="KVH48443"/>
    <property type="gene ID" value="Ccrd_025722"/>
</dbReference>
<sequence>MPSIPVTPKGAAETETTPEAPSTTPKAGGNQCSSAMPTKQGGIVRREFKNPITIQIPSRVSELDLYPFKPIMRI</sequence>